<keyword evidence="6" id="KW-1185">Reference proteome</keyword>
<dbReference type="Pfam" id="PF12833">
    <property type="entry name" value="HTH_18"/>
    <property type="match status" value="1"/>
</dbReference>
<dbReference type="Proteomes" id="UP000305202">
    <property type="component" value="Unassembled WGS sequence"/>
</dbReference>
<dbReference type="PROSITE" id="PS01124">
    <property type="entry name" value="HTH_ARAC_FAMILY_2"/>
    <property type="match status" value="1"/>
</dbReference>
<dbReference type="InterPro" id="IPR018062">
    <property type="entry name" value="HTH_AraC-typ_CS"/>
</dbReference>
<dbReference type="PANTHER" id="PTHR47504:SF5">
    <property type="entry name" value="RIGHT ORIGIN-BINDING PROTEIN"/>
    <property type="match status" value="1"/>
</dbReference>
<protein>
    <submittedName>
        <fullName evidence="5">Helix-turn-helix domain-containing protein</fullName>
    </submittedName>
</protein>
<keyword evidence="3" id="KW-0804">Transcription</keyword>
<accession>A0ABY2SPN9</accession>
<dbReference type="Gene3D" id="1.10.10.60">
    <property type="entry name" value="Homeodomain-like"/>
    <property type="match status" value="2"/>
</dbReference>
<dbReference type="EMBL" id="SZPQ01000003">
    <property type="protein sequence ID" value="TKI07914.1"/>
    <property type="molecule type" value="Genomic_DNA"/>
</dbReference>
<name>A0ABY2SPN9_9HYPH</name>
<dbReference type="SMART" id="SM00342">
    <property type="entry name" value="HTH_ARAC"/>
    <property type="match status" value="1"/>
</dbReference>
<dbReference type="PANTHER" id="PTHR47504">
    <property type="entry name" value="RIGHT ORIGIN-BINDING PROTEIN"/>
    <property type="match status" value="1"/>
</dbReference>
<keyword evidence="1" id="KW-0805">Transcription regulation</keyword>
<dbReference type="InterPro" id="IPR018060">
    <property type="entry name" value="HTH_AraC"/>
</dbReference>
<evidence type="ECO:0000313" key="6">
    <source>
        <dbReference type="Proteomes" id="UP000305202"/>
    </source>
</evidence>
<feature type="domain" description="HTH araC/xylS-type" evidence="4">
    <location>
        <begin position="9"/>
        <end position="107"/>
    </location>
</feature>
<evidence type="ECO:0000256" key="2">
    <source>
        <dbReference type="ARBA" id="ARBA00023125"/>
    </source>
</evidence>
<sequence>MKNRQEFFMDLIIWIDNNIEKPLKIDDVAIKSGYSKWHLQRLFFSETGQSLGEFIRERKLILIAETLTTTNESLINIAIRFGFDSQQSLNRAFRKKYNLPPNQYRKIAISIQNNSRWG</sequence>
<organism evidence="5 6">
    <name type="scientific">Martelella alba</name>
    <dbReference type="NCBI Taxonomy" id="2590451"/>
    <lineage>
        <taxon>Bacteria</taxon>
        <taxon>Pseudomonadati</taxon>
        <taxon>Pseudomonadota</taxon>
        <taxon>Alphaproteobacteria</taxon>
        <taxon>Hyphomicrobiales</taxon>
        <taxon>Aurantimonadaceae</taxon>
        <taxon>Martelella</taxon>
    </lineage>
</organism>
<gene>
    <name evidence="5" type="ORF">FCN80_05650</name>
</gene>
<dbReference type="RefSeq" id="WP_136988910.1">
    <property type="nucleotide sequence ID" value="NZ_SZPQ01000003.1"/>
</dbReference>
<comment type="caution">
    <text evidence="5">The sequence shown here is derived from an EMBL/GenBank/DDBJ whole genome shotgun (WGS) entry which is preliminary data.</text>
</comment>
<evidence type="ECO:0000256" key="3">
    <source>
        <dbReference type="ARBA" id="ARBA00023163"/>
    </source>
</evidence>
<keyword evidence="2" id="KW-0238">DNA-binding</keyword>
<dbReference type="SUPFAM" id="SSF46689">
    <property type="entry name" value="Homeodomain-like"/>
    <property type="match status" value="2"/>
</dbReference>
<evidence type="ECO:0000256" key="1">
    <source>
        <dbReference type="ARBA" id="ARBA00023015"/>
    </source>
</evidence>
<dbReference type="PROSITE" id="PS00041">
    <property type="entry name" value="HTH_ARAC_FAMILY_1"/>
    <property type="match status" value="1"/>
</dbReference>
<proteinExistence type="predicted"/>
<evidence type="ECO:0000259" key="4">
    <source>
        <dbReference type="PROSITE" id="PS01124"/>
    </source>
</evidence>
<evidence type="ECO:0000313" key="5">
    <source>
        <dbReference type="EMBL" id="TKI07914.1"/>
    </source>
</evidence>
<dbReference type="InterPro" id="IPR050959">
    <property type="entry name" value="MarA-like"/>
</dbReference>
<reference evidence="5 6" key="1">
    <citation type="submission" date="2019-04" db="EMBL/GenBank/DDBJ databases">
        <authorList>
            <person name="Li M."/>
            <person name="Gao C."/>
        </authorList>
    </citation>
    <scope>NUCLEOTIDE SEQUENCE [LARGE SCALE GENOMIC DNA]</scope>
    <source>
        <strain evidence="5 6">BGMRC 2031</strain>
    </source>
</reference>
<dbReference type="InterPro" id="IPR009057">
    <property type="entry name" value="Homeodomain-like_sf"/>
</dbReference>